<reference evidence="4 5" key="1">
    <citation type="submission" date="2019-02" db="EMBL/GenBank/DDBJ databases">
        <title>Deep-cultivation of Planctomycetes and their phenomic and genomic characterization uncovers novel biology.</title>
        <authorList>
            <person name="Wiegand S."/>
            <person name="Jogler M."/>
            <person name="Boedeker C."/>
            <person name="Pinto D."/>
            <person name="Vollmers J."/>
            <person name="Rivas-Marin E."/>
            <person name="Kohn T."/>
            <person name="Peeters S.H."/>
            <person name="Heuer A."/>
            <person name="Rast P."/>
            <person name="Oberbeckmann S."/>
            <person name="Bunk B."/>
            <person name="Jeske O."/>
            <person name="Meyerdierks A."/>
            <person name="Storesund J.E."/>
            <person name="Kallscheuer N."/>
            <person name="Luecker S."/>
            <person name="Lage O.M."/>
            <person name="Pohl T."/>
            <person name="Merkel B.J."/>
            <person name="Hornburger P."/>
            <person name="Mueller R.-W."/>
            <person name="Bruemmer F."/>
            <person name="Labrenz M."/>
            <person name="Spormann A.M."/>
            <person name="Op den Camp H."/>
            <person name="Overmann J."/>
            <person name="Amann R."/>
            <person name="Jetten M.S.M."/>
            <person name="Mascher T."/>
            <person name="Medema M.H."/>
            <person name="Devos D.P."/>
            <person name="Kaster A.-K."/>
            <person name="Ovreas L."/>
            <person name="Rohde M."/>
            <person name="Galperin M.Y."/>
            <person name="Jogler C."/>
        </authorList>
    </citation>
    <scope>NUCLEOTIDE SEQUENCE [LARGE SCALE GENOMIC DNA]</scope>
    <source>
        <strain evidence="4 5">Pla85_3_4</strain>
    </source>
</reference>
<dbReference type="SUPFAM" id="SSF109604">
    <property type="entry name" value="HD-domain/PDEase-like"/>
    <property type="match status" value="1"/>
</dbReference>
<evidence type="ECO:0000256" key="1">
    <source>
        <dbReference type="PROSITE-ProRule" id="PRU00169"/>
    </source>
</evidence>
<dbReference type="RefSeq" id="WP_145053886.1">
    <property type="nucleotide sequence ID" value="NZ_CP036433.1"/>
</dbReference>
<proteinExistence type="predicted"/>
<dbReference type="GO" id="GO:0071111">
    <property type="term" value="F:cyclic-guanylate-specific phosphodiesterase activity"/>
    <property type="evidence" value="ECO:0007669"/>
    <property type="project" value="UniProtKB-EC"/>
</dbReference>
<keyword evidence="1" id="KW-0597">Phosphoprotein</keyword>
<keyword evidence="5" id="KW-1185">Reference proteome</keyword>
<accession>A0A518DTG3</accession>
<dbReference type="SUPFAM" id="SSF52172">
    <property type="entry name" value="CheY-like"/>
    <property type="match status" value="1"/>
</dbReference>
<feature type="domain" description="Response regulatory" evidence="2">
    <location>
        <begin position="2"/>
        <end position="118"/>
    </location>
</feature>
<dbReference type="EMBL" id="CP036433">
    <property type="protein sequence ID" value="QDU95113.1"/>
    <property type="molecule type" value="Genomic_DNA"/>
</dbReference>
<dbReference type="SMART" id="SM00471">
    <property type="entry name" value="HDc"/>
    <property type="match status" value="1"/>
</dbReference>
<dbReference type="InterPro" id="IPR052020">
    <property type="entry name" value="Cyclic_di-GMP/3'3'-cGAMP_PDE"/>
</dbReference>
<dbReference type="InterPro" id="IPR037522">
    <property type="entry name" value="HD_GYP_dom"/>
</dbReference>
<dbReference type="Proteomes" id="UP000317648">
    <property type="component" value="Chromosome"/>
</dbReference>
<dbReference type="Gene3D" id="1.10.3210.10">
    <property type="entry name" value="Hypothetical protein af1432"/>
    <property type="match status" value="1"/>
</dbReference>
<dbReference type="SMART" id="SM00448">
    <property type="entry name" value="REC"/>
    <property type="match status" value="1"/>
</dbReference>
<evidence type="ECO:0000259" key="2">
    <source>
        <dbReference type="PROSITE" id="PS50110"/>
    </source>
</evidence>
<dbReference type="PANTHER" id="PTHR45228">
    <property type="entry name" value="CYCLIC DI-GMP PHOSPHODIESTERASE TM_0186-RELATED"/>
    <property type="match status" value="1"/>
</dbReference>
<keyword evidence="4" id="KW-0378">Hydrolase</keyword>
<dbReference type="PANTHER" id="PTHR45228:SF5">
    <property type="entry name" value="CYCLIC DI-GMP PHOSPHODIESTERASE VC_1348-RELATED"/>
    <property type="match status" value="1"/>
</dbReference>
<dbReference type="PROSITE" id="PS51832">
    <property type="entry name" value="HD_GYP"/>
    <property type="match status" value="1"/>
</dbReference>
<protein>
    <submittedName>
        <fullName evidence="4">Cyclic di-GMP phosphodiesterase response regulator RpfG</fullName>
        <ecNumber evidence="4">3.1.4.52</ecNumber>
    </submittedName>
</protein>
<evidence type="ECO:0000313" key="4">
    <source>
        <dbReference type="EMBL" id="QDU95113.1"/>
    </source>
</evidence>
<feature type="domain" description="HD-GYP" evidence="3">
    <location>
        <begin position="122"/>
        <end position="332"/>
    </location>
</feature>
<organism evidence="4 5">
    <name type="scientific">Lignipirellula cremea</name>
    <dbReference type="NCBI Taxonomy" id="2528010"/>
    <lineage>
        <taxon>Bacteria</taxon>
        <taxon>Pseudomonadati</taxon>
        <taxon>Planctomycetota</taxon>
        <taxon>Planctomycetia</taxon>
        <taxon>Pirellulales</taxon>
        <taxon>Pirellulaceae</taxon>
        <taxon>Lignipirellula</taxon>
    </lineage>
</organism>
<sequence length="343" mass="38423">MKILLVDDDDIALEILAGALKRSGYDVHTASNGREAFEILKEDNTRLVISDWQMPEMDGIELCQAVRRQDLSRYIYVILLTSHDSPQQKVEGLSAGADDFVTKPFNNAELIARVRAAERVLSLETREMVIFALAKLAESRDTDTGSHLERVQRYSRVLAQKLAEASCYSQVIDAEFVRLVYQTSPLHDIGKVGIPDSILLKPGRLTAQEFEVMKTHTTIGAETLDAALQQYPNTRFLQIARDIAASHHERFDGGGYPRGLRGDAIPLCGRIVAVADVYDALTSRRVYKDAFSHEKARDIIVGDRGSHFDPAIVDAFLQIEDDFITIRERFNHSEEINVPLIAL</sequence>
<evidence type="ECO:0000313" key="5">
    <source>
        <dbReference type="Proteomes" id="UP000317648"/>
    </source>
</evidence>
<dbReference type="KEGG" id="lcre:Pla8534_29250"/>
<dbReference type="InterPro" id="IPR003607">
    <property type="entry name" value="HD/PDEase_dom"/>
</dbReference>
<dbReference type="Gene3D" id="3.40.50.2300">
    <property type="match status" value="1"/>
</dbReference>
<dbReference type="InterPro" id="IPR001789">
    <property type="entry name" value="Sig_transdc_resp-reg_receiver"/>
</dbReference>
<feature type="modified residue" description="4-aspartylphosphate" evidence="1">
    <location>
        <position position="51"/>
    </location>
</feature>
<dbReference type="CDD" id="cd17574">
    <property type="entry name" value="REC_OmpR"/>
    <property type="match status" value="1"/>
</dbReference>
<dbReference type="OrthoDB" id="9804747at2"/>
<gene>
    <name evidence="4" type="primary">rpfG_3</name>
    <name evidence="4" type="ORF">Pla8534_29250</name>
</gene>
<dbReference type="Pfam" id="PF00072">
    <property type="entry name" value="Response_reg"/>
    <property type="match status" value="1"/>
</dbReference>
<evidence type="ECO:0000259" key="3">
    <source>
        <dbReference type="PROSITE" id="PS51832"/>
    </source>
</evidence>
<name>A0A518DTG3_9BACT</name>
<dbReference type="EC" id="3.1.4.52" evidence="4"/>
<dbReference type="InterPro" id="IPR011006">
    <property type="entry name" value="CheY-like_superfamily"/>
</dbReference>
<dbReference type="GO" id="GO:0000160">
    <property type="term" value="P:phosphorelay signal transduction system"/>
    <property type="evidence" value="ECO:0007669"/>
    <property type="project" value="InterPro"/>
</dbReference>
<dbReference type="PROSITE" id="PS50110">
    <property type="entry name" value="RESPONSE_REGULATORY"/>
    <property type="match status" value="1"/>
</dbReference>
<dbReference type="CDD" id="cd00077">
    <property type="entry name" value="HDc"/>
    <property type="match status" value="1"/>
</dbReference>
<dbReference type="Pfam" id="PF13487">
    <property type="entry name" value="HD_5"/>
    <property type="match status" value="1"/>
</dbReference>
<dbReference type="AlphaFoldDB" id="A0A518DTG3"/>